<protein>
    <submittedName>
        <fullName evidence="2">Protein involved in cellulose biosynthesis (CelD)</fullName>
    </submittedName>
</protein>
<dbReference type="AlphaFoldDB" id="A0A011PPE0"/>
<evidence type="ECO:0000259" key="1">
    <source>
        <dbReference type="Pfam" id="PF13480"/>
    </source>
</evidence>
<dbReference type="EMBL" id="JEMX01000063">
    <property type="protein sequence ID" value="EXI78867.1"/>
    <property type="molecule type" value="Genomic_DNA"/>
</dbReference>
<comment type="caution">
    <text evidence="2">The sequence shown here is derived from an EMBL/GenBank/DDBJ whole genome shotgun (WGS) entry which is preliminary data.</text>
</comment>
<dbReference type="SUPFAM" id="SSF55729">
    <property type="entry name" value="Acyl-CoA N-acyltransferases (Nat)"/>
    <property type="match status" value="1"/>
</dbReference>
<evidence type="ECO:0000313" key="3">
    <source>
        <dbReference type="Proteomes" id="UP000021816"/>
    </source>
</evidence>
<name>A0A011PPE0_9PROT</name>
<proteinExistence type="predicted"/>
<accession>A0A011PPE0</accession>
<dbReference type="STRING" id="1454003.AW10_02738"/>
<dbReference type="Proteomes" id="UP000021816">
    <property type="component" value="Unassembled WGS sequence"/>
</dbReference>
<dbReference type="Pfam" id="PF13480">
    <property type="entry name" value="Acetyltransf_6"/>
    <property type="match status" value="1"/>
</dbReference>
<gene>
    <name evidence="2" type="ORF">AW10_02738</name>
</gene>
<feature type="domain" description="BioF2-like acetyltransferase" evidence="1">
    <location>
        <begin position="158"/>
        <end position="298"/>
    </location>
</feature>
<dbReference type="InterPro" id="IPR016181">
    <property type="entry name" value="Acyl_CoA_acyltransferase"/>
</dbReference>
<organism evidence="2 3">
    <name type="scientific">Candidatus Accumulibacter appositus</name>
    <dbReference type="NCBI Taxonomy" id="1454003"/>
    <lineage>
        <taxon>Bacteria</taxon>
        <taxon>Pseudomonadati</taxon>
        <taxon>Pseudomonadota</taxon>
        <taxon>Betaproteobacteria</taxon>
        <taxon>Candidatus Accumulibacter</taxon>
    </lineage>
</organism>
<evidence type="ECO:0000313" key="2">
    <source>
        <dbReference type="EMBL" id="EXI78867.1"/>
    </source>
</evidence>
<dbReference type="PATRIC" id="fig|1454003.3.peg.2791"/>
<sequence>MSWRVVSADRFLDSAALWDELNAAAGGPPFLRAAFISRALDLFGTGEEVVAIHSDDVGVDAITILQKGHSGTWHTFQPSQLPLGAWLMAPGRTHAALAAELFEYLPGFPLLIGITQQDPHMSARPAEGGLVETLSHQTIGWIPIDGDFETYWNQRGRHLRQNLRTQYSRLEKAGISRKLHVLSHAKEMGPAIARYARLESAGWKGAEGTALGLDEVQARFYCAVLEDYCAMQSGTVFELRFGERTVAMDLCIESDGVIVLLKTTYDETVMGYSPSSILKALAYERLFARADVHRCEFFGPFMWWTSRWTQCARVLYHVNVFRWSRLRALRQRVRSASYGPPAHSGLATASASPESPIHCTSRSGGLGASGGLPFL</sequence>
<reference evidence="2 3" key="1">
    <citation type="submission" date="2014-02" db="EMBL/GenBank/DDBJ databases">
        <title>Expanding our view of genomic diversity in Candidatus Accumulibacter clades.</title>
        <authorList>
            <person name="Skennerton C.T."/>
            <person name="Barr J.J."/>
            <person name="Slater F.R."/>
            <person name="Bond P.L."/>
            <person name="Tyson G.W."/>
        </authorList>
    </citation>
    <scope>NUCLEOTIDE SEQUENCE [LARGE SCALE GENOMIC DNA]</scope>
    <source>
        <strain evidence="3">BA-92</strain>
    </source>
</reference>
<dbReference type="InterPro" id="IPR038740">
    <property type="entry name" value="BioF2-like_GNAT_dom"/>
</dbReference>